<reference evidence="1 2" key="1">
    <citation type="submission" date="2020-03" db="EMBL/GenBank/DDBJ databases">
        <title>Bradyrhizobium diversity isolated from nodules of Muelleranthus trifoliolatus.</title>
        <authorList>
            <person name="Klepa M."/>
            <person name="Helene L."/>
            <person name="Hungria M."/>
        </authorList>
    </citation>
    <scope>NUCLEOTIDE SEQUENCE [LARGE SCALE GENOMIC DNA]</scope>
    <source>
        <strain evidence="1 2">WSM 1744</strain>
    </source>
</reference>
<name>A0A7Y4H2C9_9BRAD</name>
<dbReference type="Proteomes" id="UP000528734">
    <property type="component" value="Unassembled WGS sequence"/>
</dbReference>
<dbReference type="AlphaFoldDB" id="A0A7Y4H2C9"/>
<evidence type="ECO:0000313" key="1">
    <source>
        <dbReference type="EMBL" id="NOJ46345.1"/>
    </source>
</evidence>
<keyword evidence="2" id="KW-1185">Reference proteome</keyword>
<dbReference type="EMBL" id="JAAVLW010000003">
    <property type="protein sequence ID" value="NOJ46345.1"/>
    <property type="molecule type" value="Genomic_DNA"/>
</dbReference>
<protein>
    <submittedName>
        <fullName evidence="1">Uncharacterized protein</fullName>
    </submittedName>
</protein>
<accession>A0A7Y4H2C9</accession>
<gene>
    <name evidence="1" type="ORF">HCN50_08830</name>
</gene>
<sequence length="83" mass="8941">MDDDGALLAVSREKPAFAQRYAIECRVSEPTDCPFRAVLHLRPSSLKRIASRGKYAIGVANDGNEIPAMQDAYASADGHHGLA</sequence>
<evidence type="ECO:0000313" key="2">
    <source>
        <dbReference type="Proteomes" id="UP000528734"/>
    </source>
</evidence>
<organism evidence="1 2">
    <name type="scientific">Bradyrhizobium archetypum</name>
    <dbReference type="NCBI Taxonomy" id="2721160"/>
    <lineage>
        <taxon>Bacteria</taxon>
        <taxon>Pseudomonadati</taxon>
        <taxon>Pseudomonadota</taxon>
        <taxon>Alphaproteobacteria</taxon>
        <taxon>Hyphomicrobiales</taxon>
        <taxon>Nitrobacteraceae</taxon>
        <taxon>Bradyrhizobium</taxon>
    </lineage>
</organism>
<dbReference type="RefSeq" id="WP_171709256.1">
    <property type="nucleotide sequence ID" value="NZ_JAAVLW010000003.1"/>
</dbReference>
<proteinExistence type="predicted"/>
<comment type="caution">
    <text evidence="1">The sequence shown here is derived from an EMBL/GenBank/DDBJ whole genome shotgun (WGS) entry which is preliminary data.</text>
</comment>